<dbReference type="PROSITE" id="PS51360">
    <property type="entry name" value="PLUS3"/>
    <property type="match status" value="1"/>
</dbReference>
<evidence type="ECO:0000313" key="8">
    <source>
        <dbReference type="Proteomes" id="UP000268350"/>
    </source>
</evidence>
<evidence type="ECO:0000256" key="4">
    <source>
        <dbReference type="ARBA" id="ARBA00023242"/>
    </source>
</evidence>
<feature type="domain" description="Plus3" evidence="6">
    <location>
        <begin position="53"/>
        <end position="184"/>
    </location>
</feature>
<dbReference type="OMA" id="WRDNCVN"/>
<evidence type="ECO:0000256" key="1">
    <source>
        <dbReference type="ARBA" id="ARBA00004123"/>
    </source>
</evidence>
<keyword evidence="2" id="KW-0805">Transcription regulation</keyword>
<evidence type="ECO:0000259" key="6">
    <source>
        <dbReference type="PROSITE" id="PS51360"/>
    </source>
</evidence>
<evidence type="ECO:0000256" key="2">
    <source>
        <dbReference type="ARBA" id="ARBA00023015"/>
    </source>
</evidence>
<dbReference type="AlphaFoldDB" id="A0A3B0K758"/>
<organism evidence="7 8">
    <name type="scientific">Drosophila guanche</name>
    <name type="common">Fruit fly</name>
    <dbReference type="NCBI Taxonomy" id="7266"/>
    <lineage>
        <taxon>Eukaryota</taxon>
        <taxon>Metazoa</taxon>
        <taxon>Ecdysozoa</taxon>
        <taxon>Arthropoda</taxon>
        <taxon>Hexapoda</taxon>
        <taxon>Insecta</taxon>
        <taxon>Pterygota</taxon>
        <taxon>Neoptera</taxon>
        <taxon>Endopterygota</taxon>
        <taxon>Diptera</taxon>
        <taxon>Brachycera</taxon>
        <taxon>Muscomorpha</taxon>
        <taxon>Ephydroidea</taxon>
        <taxon>Drosophilidae</taxon>
        <taxon>Drosophila</taxon>
        <taxon>Sophophora</taxon>
    </lineage>
</organism>
<reference evidence="8" key="1">
    <citation type="submission" date="2018-01" db="EMBL/GenBank/DDBJ databases">
        <authorList>
            <person name="Alioto T."/>
            <person name="Alioto T."/>
        </authorList>
    </citation>
    <scope>NUCLEOTIDE SEQUENCE [LARGE SCALE GENOMIC DNA]</scope>
</reference>
<feature type="compositionally biased region" description="Low complexity" evidence="5">
    <location>
        <begin position="224"/>
        <end position="234"/>
    </location>
</feature>
<protein>
    <submittedName>
        <fullName evidence="7">Blast:RNA polymerase-associated protein Rtf1</fullName>
    </submittedName>
</protein>
<name>A0A3B0K758_DROGU</name>
<dbReference type="SMART" id="SM00719">
    <property type="entry name" value="Plus3"/>
    <property type="match status" value="1"/>
</dbReference>
<keyword evidence="8" id="KW-1185">Reference proteome</keyword>
<sequence>MQSSASPLPTMAKSRGQIAKMKRELRSLRPLPLRVGDERDEQPQKPSLVDRPVKRLDQLEPLRLTRHRLIQLLLRPAHEQSVLGCFVRVKTSGQGEPPNHHVAEIMDIKQVALGYLVDELPTNIGLCLRYQGTVTTHELNDISNVSFTQPEFQLWYDWCVNQAIRPPTLGLVASKRMELHHALQCEAKAVALVKQGLTLIMRPVPRGGILERHGAKYPWRLQRPPQAEAQPEPENQQEDLQLLSEMDESETG</sequence>
<dbReference type="STRING" id="7266.A0A3B0K758"/>
<dbReference type="GO" id="GO:0016593">
    <property type="term" value="C:Cdc73/Paf1 complex"/>
    <property type="evidence" value="ECO:0007669"/>
    <property type="project" value="TreeGrafter"/>
</dbReference>
<dbReference type="Pfam" id="PF03126">
    <property type="entry name" value="Plus-3"/>
    <property type="match status" value="1"/>
</dbReference>
<dbReference type="Gene3D" id="3.90.70.200">
    <property type="entry name" value="Plus-3 domain"/>
    <property type="match status" value="1"/>
</dbReference>
<dbReference type="SUPFAM" id="SSF159042">
    <property type="entry name" value="Plus3-like"/>
    <property type="match status" value="1"/>
</dbReference>
<keyword evidence="4" id="KW-0539">Nucleus</keyword>
<evidence type="ECO:0000256" key="3">
    <source>
        <dbReference type="ARBA" id="ARBA00023163"/>
    </source>
</evidence>
<keyword evidence="3" id="KW-0804">Transcription</keyword>
<dbReference type="PANTHER" id="PTHR13115">
    <property type="entry name" value="RNA POLYMERASE-ASSOCIATED PROTEIN RTF1 HOMOLOG"/>
    <property type="match status" value="1"/>
</dbReference>
<feature type="region of interest" description="Disordered" evidence="5">
    <location>
        <begin position="1"/>
        <end position="50"/>
    </location>
</feature>
<evidence type="ECO:0000313" key="7">
    <source>
        <dbReference type="EMBL" id="SPP88502.1"/>
    </source>
</evidence>
<dbReference type="Proteomes" id="UP000268350">
    <property type="component" value="Unassembled WGS sequence"/>
</dbReference>
<dbReference type="InterPro" id="IPR004343">
    <property type="entry name" value="Plus-3_dom"/>
</dbReference>
<dbReference type="OrthoDB" id="166375at2759"/>
<accession>A0A3B0K758</accession>
<dbReference type="GO" id="GO:0003677">
    <property type="term" value="F:DNA binding"/>
    <property type="evidence" value="ECO:0007669"/>
    <property type="project" value="InterPro"/>
</dbReference>
<dbReference type="EMBL" id="OUUW01000015">
    <property type="protein sequence ID" value="SPP88502.1"/>
    <property type="molecule type" value="Genomic_DNA"/>
</dbReference>
<gene>
    <name evidence="7" type="ORF">DGUA_6G018731</name>
</gene>
<evidence type="ECO:0000256" key="5">
    <source>
        <dbReference type="SAM" id="MobiDB-lite"/>
    </source>
</evidence>
<proteinExistence type="predicted"/>
<dbReference type="InterPro" id="IPR036128">
    <property type="entry name" value="Plus3-like_sf"/>
</dbReference>
<comment type="subcellular location">
    <subcellularLocation>
        <location evidence="1">Nucleus</location>
    </subcellularLocation>
</comment>
<dbReference type="GO" id="GO:1990269">
    <property type="term" value="F:RNA polymerase II C-terminal domain phosphoserine binding"/>
    <property type="evidence" value="ECO:0007669"/>
    <property type="project" value="TreeGrafter"/>
</dbReference>
<feature type="region of interest" description="Disordered" evidence="5">
    <location>
        <begin position="220"/>
        <end position="252"/>
    </location>
</feature>
<dbReference type="PANTHER" id="PTHR13115:SF8">
    <property type="entry name" value="RNA POLYMERASE-ASSOCIATED PROTEIN RTF1 HOMOLOG"/>
    <property type="match status" value="1"/>
</dbReference>